<dbReference type="InterPro" id="IPR010982">
    <property type="entry name" value="Lambda_DNA-bd_dom_sf"/>
</dbReference>
<dbReference type="SUPFAM" id="SSF53822">
    <property type="entry name" value="Periplasmic binding protein-like I"/>
    <property type="match status" value="1"/>
</dbReference>
<proteinExistence type="predicted"/>
<dbReference type="Pfam" id="PF00356">
    <property type="entry name" value="LacI"/>
    <property type="match status" value="1"/>
</dbReference>
<dbReference type="PANTHER" id="PTHR30146">
    <property type="entry name" value="LACI-RELATED TRANSCRIPTIONAL REPRESSOR"/>
    <property type="match status" value="1"/>
</dbReference>
<gene>
    <name evidence="5" type="ORF">SAMN00790413_04437</name>
</gene>
<dbReference type="Gene3D" id="1.10.260.40">
    <property type="entry name" value="lambda repressor-like DNA-binding domains"/>
    <property type="match status" value="1"/>
</dbReference>
<dbReference type="Pfam" id="PF13377">
    <property type="entry name" value="Peripla_BP_3"/>
    <property type="match status" value="1"/>
</dbReference>
<evidence type="ECO:0000256" key="3">
    <source>
        <dbReference type="ARBA" id="ARBA00023163"/>
    </source>
</evidence>
<keyword evidence="1" id="KW-0805">Transcription regulation</keyword>
<evidence type="ECO:0000313" key="5">
    <source>
        <dbReference type="EMBL" id="SMB83427.1"/>
    </source>
</evidence>
<sequence>MARVTLKQVALKAGVSYQTVSNVLNNSPLVRPVTRDRVLQVIQELDYHPNFAAKALRGARTKTVALIFVDATPHEIADPYRNLVQAAVAHEANEQGYSVLTGFLQQQDEETFRKIREQYRQQRFDGAILAITRLHPNTALKIRALELPVVLFDHSGPQVGFPQVTADHASGMRELVHFLVQSGRRDLALVIASDESTTTEDRCEGFLQATQALGVRSRLVPGDWTFESGQRALHLMWEAPDRPDAVLCANDRMAAGCLAAARALGIRVPEDVSVTGYDDFEFALYTAPSLTTVHVPYENMTREAFRLLLQHIEQPTNTPDYLRLPVTLIPRESAPGALVEGFAGSFAGGSDAHRSV</sequence>
<dbReference type="SMART" id="SM00354">
    <property type="entry name" value="HTH_LACI"/>
    <property type="match status" value="1"/>
</dbReference>
<reference evidence="5 6" key="1">
    <citation type="submission" date="2017-04" db="EMBL/GenBank/DDBJ databases">
        <authorList>
            <person name="Afonso C.L."/>
            <person name="Miller P.J."/>
            <person name="Scott M.A."/>
            <person name="Spackman E."/>
            <person name="Goraichik I."/>
            <person name="Dimitrov K.M."/>
            <person name="Suarez D.L."/>
            <person name="Swayne D.E."/>
        </authorList>
    </citation>
    <scope>NUCLEOTIDE SEQUENCE [LARGE SCALE GENOMIC DNA]</scope>
    <source>
        <strain evidence="5 6">KR-140</strain>
    </source>
</reference>
<dbReference type="GO" id="GO:0003700">
    <property type="term" value="F:DNA-binding transcription factor activity"/>
    <property type="evidence" value="ECO:0007669"/>
    <property type="project" value="TreeGrafter"/>
</dbReference>
<evidence type="ECO:0000256" key="1">
    <source>
        <dbReference type="ARBA" id="ARBA00023015"/>
    </source>
</evidence>
<organism evidence="5 6">
    <name type="scientific">Deinococcus hopiensis KR-140</name>
    <dbReference type="NCBI Taxonomy" id="695939"/>
    <lineage>
        <taxon>Bacteria</taxon>
        <taxon>Thermotogati</taxon>
        <taxon>Deinococcota</taxon>
        <taxon>Deinococci</taxon>
        <taxon>Deinococcales</taxon>
        <taxon>Deinococcaceae</taxon>
        <taxon>Deinococcus</taxon>
    </lineage>
</organism>
<dbReference type="PANTHER" id="PTHR30146:SF109">
    <property type="entry name" value="HTH-TYPE TRANSCRIPTIONAL REGULATOR GALS"/>
    <property type="match status" value="1"/>
</dbReference>
<dbReference type="PROSITE" id="PS50932">
    <property type="entry name" value="HTH_LACI_2"/>
    <property type="match status" value="1"/>
</dbReference>
<dbReference type="Proteomes" id="UP000192582">
    <property type="component" value="Unassembled WGS sequence"/>
</dbReference>
<dbReference type="SUPFAM" id="SSF47413">
    <property type="entry name" value="lambda repressor-like DNA-binding domains"/>
    <property type="match status" value="1"/>
</dbReference>
<keyword evidence="2" id="KW-0238">DNA-binding</keyword>
<dbReference type="InterPro" id="IPR046335">
    <property type="entry name" value="LacI/GalR-like_sensor"/>
</dbReference>
<evidence type="ECO:0000256" key="2">
    <source>
        <dbReference type="ARBA" id="ARBA00023125"/>
    </source>
</evidence>
<dbReference type="Gene3D" id="3.40.50.2300">
    <property type="match status" value="2"/>
</dbReference>
<accession>A0A1W1UQQ5</accession>
<keyword evidence="3" id="KW-0804">Transcription</keyword>
<keyword evidence="6" id="KW-1185">Reference proteome</keyword>
<feature type="domain" description="HTH lacI-type" evidence="4">
    <location>
        <begin position="4"/>
        <end position="58"/>
    </location>
</feature>
<dbReference type="CDD" id="cd01392">
    <property type="entry name" value="HTH_LacI"/>
    <property type="match status" value="1"/>
</dbReference>
<dbReference type="InterPro" id="IPR000843">
    <property type="entry name" value="HTH_LacI"/>
</dbReference>
<protein>
    <submittedName>
        <fullName evidence="5">Transcriptional regulator, LacI family</fullName>
    </submittedName>
</protein>
<dbReference type="AlphaFoldDB" id="A0A1W1UQQ5"/>
<dbReference type="GO" id="GO:0000976">
    <property type="term" value="F:transcription cis-regulatory region binding"/>
    <property type="evidence" value="ECO:0007669"/>
    <property type="project" value="TreeGrafter"/>
</dbReference>
<evidence type="ECO:0000259" key="4">
    <source>
        <dbReference type="PROSITE" id="PS50932"/>
    </source>
</evidence>
<evidence type="ECO:0000313" key="6">
    <source>
        <dbReference type="Proteomes" id="UP000192582"/>
    </source>
</evidence>
<dbReference type="STRING" id="695939.SAMN00790413_04437"/>
<dbReference type="EMBL" id="FWWU01000006">
    <property type="protein sequence ID" value="SMB83427.1"/>
    <property type="molecule type" value="Genomic_DNA"/>
</dbReference>
<name>A0A1W1UQQ5_9DEIO</name>
<dbReference type="InterPro" id="IPR028082">
    <property type="entry name" value="Peripla_BP_I"/>
</dbReference>
<dbReference type="CDD" id="cd06267">
    <property type="entry name" value="PBP1_LacI_sugar_binding-like"/>
    <property type="match status" value="1"/>
</dbReference>